<organism evidence="1 2">
    <name type="scientific">Adlercreutzia equolifaciens</name>
    <dbReference type="NCBI Taxonomy" id="446660"/>
    <lineage>
        <taxon>Bacteria</taxon>
        <taxon>Bacillati</taxon>
        <taxon>Actinomycetota</taxon>
        <taxon>Coriobacteriia</taxon>
        <taxon>Eggerthellales</taxon>
        <taxon>Eggerthellaceae</taxon>
        <taxon>Adlercreutzia</taxon>
    </lineage>
</organism>
<protein>
    <recommendedName>
        <fullName evidence="3">DUF559 domain-containing protein</fullName>
    </recommendedName>
</protein>
<dbReference type="RefSeq" id="WP_161127337.1">
    <property type="nucleotide sequence ID" value="NZ_JAKNFC010000002.1"/>
</dbReference>
<comment type="caution">
    <text evidence="1">The sequence shown here is derived from an EMBL/GenBank/DDBJ whole genome shotgun (WGS) entry which is preliminary data.</text>
</comment>
<sequence>MPRFHSRKAKAKSSQRQLFCSGMSIQQICRASHQRRPKFVILQRMEVIFSHTTALDLLRIWSCNHPLALRAFHDLRSRDVGHLPSSHLKGFSSLAHAADTEAAVRAAIESAKRPSLKRMLEELWDNATVERPLHVLARPKEGRHPTKRVRFHQITVPLPRGAFLEIAPGIALCSPELVFVQMAESLSAGELIALGYELCGCYPLDAGRSSALVRTQLATPGRLAAFAKRAERIKGSKKARSIIPFLCAKSASVKETEMGALLLTPMRRGGLGLPPALANEPVALSDKAVRIARGDRVVCDFLWPQTRVAAEYDGLAFHGERHQQARDSRRRDALLADGFDVVTVTSLQIDSVSEFIEIADALSRKTRGRAPARPASFLDRHLQLRHELRAFHHQHFPPAHPSEEGEA</sequence>
<dbReference type="Proteomes" id="UP000472380">
    <property type="component" value="Unassembled WGS sequence"/>
</dbReference>
<dbReference type="Gene3D" id="3.40.960.10">
    <property type="entry name" value="VSR Endonuclease"/>
    <property type="match status" value="1"/>
</dbReference>
<dbReference type="EMBL" id="VJNE01000002">
    <property type="protein sequence ID" value="MZG27377.1"/>
    <property type="molecule type" value="Genomic_DNA"/>
</dbReference>
<proteinExistence type="predicted"/>
<evidence type="ECO:0000313" key="2">
    <source>
        <dbReference type="Proteomes" id="UP000472380"/>
    </source>
</evidence>
<evidence type="ECO:0008006" key="3">
    <source>
        <dbReference type="Google" id="ProtNLM"/>
    </source>
</evidence>
<gene>
    <name evidence="1" type="ORF">FM068_02025</name>
</gene>
<name>A0A6L8Q245_9ACTN</name>
<evidence type="ECO:0000313" key="1">
    <source>
        <dbReference type="EMBL" id="MZG27377.1"/>
    </source>
</evidence>
<accession>A0A6L8Q245</accession>
<reference evidence="1 2" key="1">
    <citation type="submission" date="2019-07" db="EMBL/GenBank/DDBJ databases">
        <title>Draft genome sequence of Adlercreutzia equolifaciens IPLA 37004, a human intestinal strain that does not produces equol from daidzein.</title>
        <authorList>
            <person name="Vazquez L."/>
            <person name="Florez A.B."/>
            <person name="Mayo B."/>
        </authorList>
    </citation>
    <scope>NUCLEOTIDE SEQUENCE [LARGE SCALE GENOMIC DNA]</scope>
    <source>
        <strain evidence="1 2">IPLA 37004</strain>
    </source>
</reference>
<dbReference type="AlphaFoldDB" id="A0A6L8Q245"/>